<dbReference type="Proteomes" id="UP000176998">
    <property type="component" value="Unassembled WGS sequence"/>
</dbReference>
<accession>A0A1G4BT00</accession>
<name>A0A1G4BT00_9PEZI</name>
<reference evidence="1 2" key="1">
    <citation type="submission" date="2016-09" db="EMBL/GenBank/DDBJ databases">
        <authorList>
            <person name="Capua I."/>
            <person name="De Benedictis P."/>
            <person name="Joannis T."/>
            <person name="Lombin L.H."/>
            <person name="Cattoli G."/>
        </authorList>
    </citation>
    <scope>NUCLEOTIDE SEQUENCE [LARGE SCALE GENOMIC DNA]</scope>
    <source>
        <strain evidence="1 2">IMI 309357</strain>
    </source>
</reference>
<gene>
    <name evidence="1" type="ORF">CORC01_00360</name>
</gene>
<evidence type="ECO:0000313" key="1">
    <source>
        <dbReference type="EMBL" id="OHF04508.1"/>
    </source>
</evidence>
<sequence>MADQSQNQELAAVNGSNQLKQSAIPLELFLEIAEHYVDFAYARAATDISTWRVEGCPDALHPIYISDNQAYDYASQVKRWQLVSTLTNLCSKRVSDIVHKTFCRFPRHHDTRDIVEWAQWMGLAVDPPKHAWVLPEIDIFVLDFKSTRYKEDGESLEPLERAILQHRPTGEAARALGLIQNAMCSLGSLMAATETQIRALASLPNLKRIQTWCPIQSPALPNEPHDHRGILLVDPGILPDLAAEIAVSEVRLVSMWEPLFEAGVQITVQPRYALRGEIELVRTVGGLHMKFLRDECKCYRMELDA</sequence>
<proteinExistence type="predicted"/>
<comment type="caution">
    <text evidence="1">The sequence shown here is derived from an EMBL/GenBank/DDBJ whole genome shotgun (WGS) entry which is preliminary data.</text>
</comment>
<evidence type="ECO:0000313" key="2">
    <source>
        <dbReference type="Proteomes" id="UP000176998"/>
    </source>
</evidence>
<dbReference type="RefSeq" id="XP_022481643.1">
    <property type="nucleotide sequence ID" value="XM_022612018.1"/>
</dbReference>
<dbReference type="GeneID" id="34553528"/>
<dbReference type="EMBL" id="MJBS01000002">
    <property type="protein sequence ID" value="OHF04508.1"/>
    <property type="molecule type" value="Genomic_DNA"/>
</dbReference>
<dbReference type="AlphaFoldDB" id="A0A1G4BT00"/>
<organism evidence="1 2">
    <name type="scientific">Colletotrichum orchidophilum</name>
    <dbReference type="NCBI Taxonomy" id="1209926"/>
    <lineage>
        <taxon>Eukaryota</taxon>
        <taxon>Fungi</taxon>
        <taxon>Dikarya</taxon>
        <taxon>Ascomycota</taxon>
        <taxon>Pezizomycotina</taxon>
        <taxon>Sordariomycetes</taxon>
        <taxon>Hypocreomycetidae</taxon>
        <taxon>Glomerellales</taxon>
        <taxon>Glomerellaceae</taxon>
        <taxon>Colletotrichum</taxon>
    </lineage>
</organism>
<keyword evidence="2" id="KW-1185">Reference proteome</keyword>
<protein>
    <submittedName>
        <fullName evidence="1">Uncharacterized protein</fullName>
    </submittedName>
</protein>
<dbReference type="OrthoDB" id="4842248at2759"/>